<dbReference type="EMBL" id="GIFC01005873">
    <property type="protein sequence ID" value="MXU87956.1"/>
    <property type="molecule type" value="Transcribed_RNA"/>
</dbReference>
<sequence>MLVPFLAAAGQALRHPCVHAERTFRRVPREKLWPSFLSKLRLRKRLIHFDRRVSKRKRFAPEKEEHVDPCTEVGISYAQPRRPPQRLSLPRAIAPIPAL</sequence>
<evidence type="ECO:0000313" key="1">
    <source>
        <dbReference type="EMBL" id="MXU87956.1"/>
    </source>
</evidence>
<dbReference type="AlphaFoldDB" id="A0A6B0UGQ1"/>
<organism evidence="1">
    <name type="scientific">Ixodes ricinus</name>
    <name type="common">Common tick</name>
    <name type="synonym">Acarus ricinus</name>
    <dbReference type="NCBI Taxonomy" id="34613"/>
    <lineage>
        <taxon>Eukaryota</taxon>
        <taxon>Metazoa</taxon>
        <taxon>Ecdysozoa</taxon>
        <taxon>Arthropoda</taxon>
        <taxon>Chelicerata</taxon>
        <taxon>Arachnida</taxon>
        <taxon>Acari</taxon>
        <taxon>Parasitiformes</taxon>
        <taxon>Ixodida</taxon>
        <taxon>Ixodoidea</taxon>
        <taxon>Ixodidae</taxon>
        <taxon>Ixodinae</taxon>
        <taxon>Ixodes</taxon>
    </lineage>
</organism>
<reference evidence="1" key="1">
    <citation type="submission" date="2019-12" db="EMBL/GenBank/DDBJ databases">
        <title>An insight into the sialome of adult female Ixodes ricinus ticks feeding for 6 days.</title>
        <authorList>
            <person name="Perner J."/>
            <person name="Ribeiro J.M.C."/>
        </authorList>
    </citation>
    <scope>NUCLEOTIDE SEQUENCE</scope>
    <source>
        <strain evidence="1">Semi-engorged</strain>
        <tissue evidence="1">Salivary glands</tissue>
    </source>
</reference>
<accession>A0A6B0UGQ1</accession>
<protein>
    <submittedName>
        <fullName evidence="1">Uncharacterized protein</fullName>
    </submittedName>
</protein>
<name>A0A6B0UGQ1_IXORI</name>
<proteinExistence type="predicted"/>